<protein>
    <submittedName>
        <fullName evidence="1">Uncharacterized protein</fullName>
    </submittedName>
</protein>
<proteinExistence type="predicted"/>
<keyword evidence="2" id="KW-1185">Reference proteome</keyword>
<evidence type="ECO:0000313" key="2">
    <source>
        <dbReference type="Proteomes" id="UP000436088"/>
    </source>
</evidence>
<evidence type="ECO:0000313" key="1">
    <source>
        <dbReference type="EMBL" id="KAE8695143.1"/>
    </source>
</evidence>
<dbReference type="AlphaFoldDB" id="A0A6A2ZTN9"/>
<dbReference type="EMBL" id="VEPZ02001094">
    <property type="protein sequence ID" value="KAE8695143.1"/>
    <property type="molecule type" value="Genomic_DNA"/>
</dbReference>
<name>A0A6A2ZTN9_HIBSY</name>
<accession>A0A6A2ZTN9</accession>
<reference evidence="1" key="1">
    <citation type="submission" date="2019-09" db="EMBL/GenBank/DDBJ databases">
        <title>Draft genome information of white flower Hibiscus syriacus.</title>
        <authorList>
            <person name="Kim Y.-M."/>
        </authorList>
    </citation>
    <scope>NUCLEOTIDE SEQUENCE [LARGE SCALE GENOMIC DNA]</scope>
    <source>
        <strain evidence="1">YM2019G1</strain>
    </source>
</reference>
<sequence length="73" mass="7637">MTCEGSGDVAAFSPSPVWLSDRVKEWSLVSHRTSSGDSPLGRHVCGWSGSSGSFRRDVAAVEMVGVAATAAWP</sequence>
<organism evidence="1 2">
    <name type="scientific">Hibiscus syriacus</name>
    <name type="common">Rose of Sharon</name>
    <dbReference type="NCBI Taxonomy" id="106335"/>
    <lineage>
        <taxon>Eukaryota</taxon>
        <taxon>Viridiplantae</taxon>
        <taxon>Streptophyta</taxon>
        <taxon>Embryophyta</taxon>
        <taxon>Tracheophyta</taxon>
        <taxon>Spermatophyta</taxon>
        <taxon>Magnoliopsida</taxon>
        <taxon>eudicotyledons</taxon>
        <taxon>Gunneridae</taxon>
        <taxon>Pentapetalae</taxon>
        <taxon>rosids</taxon>
        <taxon>malvids</taxon>
        <taxon>Malvales</taxon>
        <taxon>Malvaceae</taxon>
        <taxon>Malvoideae</taxon>
        <taxon>Hibiscus</taxon>
    </lineage>
</organism>
<comment type="caution">
    <text evidence="1">The sequence shown here is derived from an EMBL/GenBank/DDBJ whole genome shotgun (WGS) entry which is preliminary data.</text>
</comment>
<dbReference type="Proteomes" id="UP000436088">
    <property type="component" value="Unassembled WGS sequence"/>
</dbReference>
<gene>
    <name evidence="1" type="ORF">F3Y22_tig00110733pilonHSYRG00180</name>
</gene>